<dbReference type="Proteomes" id="UP000801492">
    <property type="component" value="Unassembled WGS sequence"/>
</dbReference>
<evidence type="ECO:0000313" key="4">
    <source>
        <dbReference type="Proteomes" id="UP000801492"/>
    </source>
</evidence>
<feature type="chain" id="PRO_5035431054" description="Secreted protein" evidence="2">
    <location>
        <begin position="20"/>
        <end position="99"/>
    </location>
</feature>
<proteinExistence type="predicted"/>
<evidence type="ECO:0008006" key="5">
    <source>
        <dbReference type="Google" id="ProtNLM"/>
    </source>
</evidence>
<gene>
    <name evidence="3" type="ORF">ILUMI_01044</name>
</gene>
<evidence type="ECO:0000256" key="1">
    <source>
        <dbReference type="SAM" id="MobiDB-lite"/>
    </source>
</evidence>
<dbReference type="OrthoDB" id="7412216at2759"/>
<feature type="region of interest" description="Disordered" evidence="1">
    <location>
        <begin position="27"/>
        <end position="70"/>
    </location>
</feature>
<keyword evidence="4" id="KW-1185">Reference proteome</keyword>
<reference evidence="3" key="1">
    <citation type="submission" date="2019-08" db="EMBL/GenBank/DDBJ databases">
        <title>The genome of the North American firefly Photinus pyralis.</title>
        <authorList>
            <consortium name="Photinus pyralis genome working group"/>
            <person name="Fallon T.R."/>
            <person name="Sander Lower S.E."/>
            <person name="Weng J.-K."/>
        </authorList>
    </citation>
    <scope>NUCLEOTIDE SEQUENCE</scope>
    <source>
        <strain evidence="3">TRF0915ILg1</strain>
        <tissue evidence="3">Whole body</tissue>
    </source>
</reference>
<dbReference type="EMBL" id="VTPC01000598">
    <property type="protein sequence ID" value="KAF2905136.1"/>
    <property type="molecule type" value="Genomic_DNA"/>
</dbReference>
<sequence length="99" mass="10880">MKIFLTLLVILVFYKSLDATPIILQGDSNEKDDTIHFPTDDETASRNAEESTIASTTSTTTVSTTINPDLGSRHLVDVPDNCPEGEKFIAGQCRETFDD</sequence>
<feature type="compositionally biased region" description="Low complexity" evidence="1">
    <location>
        <begin position="51"/>
        <end position="65"/>
    </location>
</feature>
<organism evidence="3 4">
    <name type="scientific">Ignelater luminosus</name>
    <name type="common">Cucubano</name>
    <name type="synonym">Pyrophorus luminosus</name>
    <dbReference type="NCBI Taxonomy" id="2038154"/>
    <lineage>
        <taxon>Eukaryota</taxon>
        <taxon>Metazoa</taxon>
        <taxon>Ecdysozoa</taxon>
        <taxon>Arthropoda</taxon>
        <taxon>Hexapoda</taxon>
        <taxon>Insecta</taxon>
        <taxon>Pterygota</taxon>
        <taxon>Neoptera</taxon>
        <taxon>Endopterygota</taxon>
        <taxon>Coleoptera</taxon>
        <taxon>Polyphaga</taxon>
        <taxon>Elateriformia</taxon>
        <taxon>Elateroidea</taxon>
        <taxon>Elateridae</taxon>
        <taxon>Agrypninae</taxon>
        <taxon>Pyrophorini</taxon>
        <taxon>Ignelater</taxon>
    </lineage>
</organism>
<evidence type="ECO:0000313" key="3">
    <source>
        <dbReference type="EMBL" id="KAF2905136.1"/>
    </source>
</evidence>
<name>A0A8K0DKS4_IGNLU</name>
<feature type="signal peptide" evidence="2">
    <location>
        <begin position="1"/>
        <end position="19"/>
    </location>
</feature>
<accession>A0A8K0DKS4</accession>
<protein>
    <recommendedName>
        <fullName evidence="5">Secreted protein</fullName>
    </recommendedName>
</protein>
<feature type="compositionally biased region" description="Basic and acidic residues" evidence="1">
    <location>
        <begin position="28"/>
        <end position="49"/>
    </location>
</feature>
<dbReference type="AlphaFoldDB" id="A0A8K0DKS4"/>
<comment type="caution">
    <text evidence="3">The sequence shown here is derived from an EMBL/GenBank/DDBJ whole genome shotgun (WGS) entry which is preliminary data.</text>
</comment>
<keyword evidence="2" id="KW-0732">Signal</keyword>
<evidence type="ECO:0000256" key="2">
    <source>
        <dbReference type="SAM" id="SignalP"/>
    </source>
</evidence>